<feature type="transmembrane region" description="Helical" evidence="2">
    <location>
        <begin position="101"/>
        <end position="118"/>
    </location>
</feature>
<proteinExistence type="predicted"/>
<comment type="caution">
    <text evidence="4">The sequence shown here is derived from an EMBL/GenBank/DDBJ whole genome shotgun (WGS) entry which is preliminary data.</text>
</comment>
<feature type="region of interest" description="Disordered" evidence="1">
    <location>
        <begin position="1"/>
        <end position="24"/>
    </location>
</feature>
<organism evidence="4 5">
    <name type="scientific">Streptomyces synnematoformans</name>
    <dbReference type="NCBI Taxonomy" id="415721"/>
    <lineage>
        <taxon>Bacteria</taxon>
        <taxon>Bacillati</taxon>
        <taxon>Actinomycetota</taxon>
        <taxon>Actinomycetes</taxon>
        <taxon>Kitasatosporales</taxon>
        <taxon>Streptomycetaceae</taxon>
        <taxon>Streptomyces</taxon>
    </lineage>
</organism>
<evidence type="ECO:0000313" key="4">
    <source>
        <dbReference type="EMBL" id="GAA2138460.1"/>
    </source>
</evidence>
<keyword evidence="2" id="KW-0812">Transmembrane</keyword>
<dbReference type="RefSeq" id="WP_344292072.1">
    <property type="nucleotide sequence ID" value="NZ_BAAAPF010000195.1"/>
</dbReference>
<keyword evidence="5" id="KW-1185">Reference proteome</keyword>
<dbReference type="Proteomes" id="UP001500443">
    <property type="component" value="Unassembled WGS sequence"/>
</dbReference>
<feature type="compositionally biased region" description="Low complexity" evidence="1">
    <location>
        <begin position="10"/>
        <end position="24"/>
    </location>
</feature>
<feature type="transmembrane region" description="Helical" evidence="2">
    <location>
        <begin position="33"/>
        <end position="55"/>
    </location>
</feature>
<reference evidence="4 5" key="1">
    <citation type="journal article" date="2019" name="Int. J. Syst. Evol. Microbiol.">
        <title>The Global Catalogue of Microorganisms (GCM) 10K type strain sequencing project: providing services to taxonomists for standard genome sequencing and annotation.</title>
        <authorList>
            <consortium name="The Broad Institute Genomics Platform"/>
            <consortium name="The Broad Institute Genome Sequencing Center for Infectious Disease"/>
            <person name="Wu L."/>
            <person name="Ma J."/>
        </authorList>
    </citation>
    <scope>NUCLEOTIDE SEQUENCE [LARGE SCALE GENOMIC DNA]</scope>
    <source>
        <strain evidence="4 5">JCM 15481</strain>
    </source>
</reference>
<keyword evidence="2" id="KW-1133">Transmembrane helix</keyword>
<evidence type="ECO:0000259" key="3">
    <source>
        <dbReference type="Pfam" id="PF23636"/>
    </source>
</evidence>
<evidence type="ECO:0000313" key="5">
    <source>
        <dbReference type="Proteomes" id="UP001500443"/>
    </source>
</evidence>
<feature type="transmembrane region" description="Helical" evidence="2">
    <location>
        <begin position="124"/>
        <end position="141"/>
    </location>
</feature>
<evidence type="ECO:0000256" key="1">
    <source>
        <dbReference type="SAM" id="MobiDB-lite"/>
    </source>
</evidence>
<name>A0ABN2Z8M8_9ACTN</name>
<dbReference type="InterPro" id="IPR055568">
    <property type="entry name" value="DUF7144"/>
</dbReference>
<evidence type="ECO:0000256" key="2">
    <source>
        <dbReference type="SAM" id="Phobius"/>
    </source>
</evidence>
<accession>A0ABN2Z8M8</accession>
<feature type="domain" description="DUF7144" evidence="3">
    <location>
        <begin position="32"/>
        <end position="144"/>
    </location>
</feature>
<protein>
    <recommendedName>
        <fullName evidence="3">DUF7144 domain-containing protein</fullName>
    </recommendedName>
</protein>
<feature type="transmembrane region" description="Helical" evidence="2">
    <location>
        <begin position="75"/>
        <end position="94"/>
    </location>
</feature>
<keyword evidence="2" id="KW-0472">Membrane</keyword>
<dbReference type="EMBL" id="BAAAPF010000195">
    <property type="protein sequence ID" value="GAA2138460.1"/>
    <property type="molecule type" value="Genomic_DNA"/>
</dbReference>
<gene>
    <name evidence="4" type="ORF">GCM10009802_47960</name>
</gene>
<dbReference type="Pfam" id="PF23636">
    <property type="entry name" value="DUF7144"/>
    <property type="match status" value="1"/>
</dbReference>
<sequence length="149" mass="15521">MTTPTSSSRGTAPTGGHTPATSGGSPWATGGTVFAGVLMFVYGVLAVLQGVAGLVNDDVFAGVGDYVYKFDLTTWGWIHVILGAVLVLTGIGILQGAEWGRLLGVGLASLAVVANFLWLPYQPVWAIVNIAIGVFVIWALCTDRSRSLI</sequence>